<feature type="signal peptide" evidence="2">
    <location>
        <begin position="1"/>
        <end position="32"/>
    </location>
</feature>
<evidence type="ECO:0000259" key="3">
    <source>
        <dbReference type="Pfam" id="PF00174"/>
    </source>
</evidence>
<evidence type="ECO:0000313" key="4">
    <source>
        <dbReference type="EMBL" id="MEC4295894.1"/>
    </source>
</evidence>
<sequence length="520" mass="55196">MNIHHERRKLPSGKLAAVLLVAALAMGCLGIAACQPQAKTEPADDVPALADTGSAEPGTFTNPDAGDWGDTQYATAVNAGNRGCNACHADLFSVLPHGNNSKGLHEVDKAAAYGRVYTYNDCTTCHAHSDSDGSATGGAGPYMAASIHGSHYANAEFNAKGGNCFSCHESDVTTGKLGMWDALKYTRVIGLGNNAPLEAVSTWLKGRGYETSTVTGGMIAHDIKLDNVVSNQDPTESSADLYSATNMDYPDVAEADYKVAIKGVKNEKTYTLDELRAMPQTEITYTRICGTNGNNGGWYIANIPVKGVLLTDIIADCGGLVEGVDTVASAGYDGWAGPFTPMPTGLSMDAYLDPNAMIALEQFGEPIDLMDGGPAYFVIPGGVAFAGSKWVSEISFFKGDGSEIRSIADWDIYTNTGSWMTPSVDGNQFKVGEPIELSGVAFSLAEQHDINMTSIKVSADYGETWTEIPLPANMDQDQWVKWSASWTPEVAGTYCLTMHVESENPEAGSNDGNVIIKVVE</sequence>
<dbReference type="SUPFAM" id="SSF56524">
    <property type="entry name" value="Oxidoreductase molybdopterin-binding domain"/>
    <property type="match status" value="1"/>
</dbReference>
<keyword evidence="5" id="KW-1185">Reference proteome</keyword>
<dbReference type="RefSeq" id="WP_326455183.1">
    <property type="nucleotide sequence ID" value="NZ_JAYMFH010000021.1"/>
</dbReference>
<dbReference type="InterPro" id="IPR014756">
    <property type="entry name" value="Ig_E-set"/>
</dbReference>
<dbReference type="Gene3D" id="2.60.40.650">
    <property type="match status" value="1"/>
</dbReference>
<reference evidence="4 5" key="1">
    <citation type="submission" date="2024-01" db="EMBL/GenBank/DDBJ databases">
        <title>novel species in genus Adlercreutzia.</title>
        <authorList>
            <person name="Liu X."/>
        </authorList>
    </citation>
    <scope>NUCLEOTIDE SEQUENCE [LARGE SCALE GENOMIC DNA]</scope>
    <source>
        <strain evidence="4 5">R22</strain>
    </source>
</reference>
<feature type="region of interest" description="Disordered" evidence="1">
    <location>
        <begin position="43"/>
        <end position="67"/>
    </location>
</feature>
<evidence type="ECO:0000313" key="5">
    <source>
        <dbReference type="Proteomes" id="UP001343724"/>
    </source>
</evidence>
<organism evidence="4 5">
    <name type="scientific">Adlercreutzia shanghongiae</name>
    <dbReference type="NCBI Taxonomy" id="3111773"/>
    <lineage>
        <taxon>Bacteria</taxon>
        <taxon>Bacillati</taxon>
        <taxon>Actinomycetota</taxon>
        <taxon>Coriobacteriia</taxon>
        <taxon>Eggerthellales</taxon>
        <taxon>Eggerthellaceae</taxon>
        <taxon>Adlercreutzia</taxon>
    </lineage>
</organism>
<name>A0ABU6J170_9ACTN</name>
<dbReference type="Proteomes" id="UP001343724">
    <property type="component" value="Unassembled WGS sequence"/>
</dbReference>
<dbReference type="PROSITE" id="PS51257">
    <property type="entry name" value="PROKAR_LIPOPROTEIN"/>
    <property type="match status" value="1"/>
</dbReference>
<dbReference type="CDD" id="cd00321">
    <property type="entry name" value="SO_family_Moco"/>
    <property type="match status" value="1"/>
</dbReference>
<dbReference type="PANTHER" id="PTHR19372:SF7">
    <property type="entry name" value="SULFITE OXIDASE, MITOCHONDRIAL"/>
    <property type="match status" value="1"/>
</dbReference>
<comment type="caution">
    <text evidence="4">The sequence shown here is derived from an EMBL/GenBank/DDBJ whole genome shotgun (WGS) entry which is preliminary data.</text>
</comment>
<keyword evidence="2" id="KW-0732">Signal</keyword>
<feature type="domain" description="Oxidoreductase molybdopterin-binding" evidence="3">
    <location>
        <begin position="248"/>
        <end position="398"/>
    </location>
</feature>
<gene>
    <name evidence="4" type="ORF">VJ920_11315</name>
</gene>
<dbReference type="EMBL" id="JAYMFH010000021">
    <property type="protein sequence ID" value="MEC4295894.1"/>
    <property type="molecule type" value="Genomic_DNA"/>
</dbReference>
<accession>A0ABU6J170</accession>
<dbReference type="PANTHER" id="PTHR19372">
    <property type="entry name" value="SULFITE REDUCTASE"/>
    <property type="match status" value="1"/>
</dbReference>
<proteinExistence type="predicted"/>
<feature type="chain" id="PRO_5045176123" evidence="2">
    <location>
        <begin position="33"/>
        <end position="520"/>
    </location>
</feature>
<evidence type="ECO:0000256" key="1">
    <source>
        <dbReference type="SAM" id="MobiDB-lite"/>
    </source>
</evidence>
<dbReference type="InterPro" id="IPR036280">
    <property type="entry name" value="Multihaem_cyt_sf"/>
</dbReference>
<dbReference type="InterPro" id="IPR036374">
    <property type="entry name" value="OxRdtase_Mopterin-bd_sf"/>
</dbReference>
<evidence type="ECO:0000256" key="2">
    <source>
        <dbReference type="SAM" id="SignalP"/>
    </source>
</evidence>
<dbReference type="InterPro" id="IPR000572">
    <property type="entry name" value="OxRdtase_Mopterin-bd_dom"/>
</dbReference>
<dbReference type="Pfam" id="PF00174">
    <property type="entry name" value="Oxidored_molyb"/>
    <property type="match status" value="1"/>
</dbReference>
<dbReference type="Gene3D" id="3.90.420.10">
    <property type="entry name" value="Oxidoreductase, molybdopterin-binding domain"/>
    <property type="match status" value="1"/>
</dbReference>
<protein>
    <submittedName>
        <fullName evidence="4">Molybdopterin-dependent oxidoreductase</fullName>
    </submittedName>
</protein>
<dbReference type="SUPFAM" id="SSF81296">
    <property type="entry name" value="E set domains"/>
    <property type="match status" value="1"/>
</dbReference>
<dbReference type="SUPFAM" id="SSF48695">
    <property type="entry name" value="Multiheme cytochromes"/>
    <property type="match status" value="1"/>
</dbReference>